<proteinExistence type="predicted"/>
<evidence type="ECO:0000313" key="2">
    <source>
        <dbReference type="Proteomes" id="UP001392437"/>
    </source>
</evidence>
<dbReference type="Proteomes" id="UP001392437">
    <property type="component" value="Unassembled WGS sequence"/>
</dbReference>
<gene>
    <name evidence="1" type="ORF">PG999_011978</name>
</gene>
<reference evidence="1 2" key="1">
    <citation type="submission" date="2023-01" db="EMBL/GenBank/DDBJ databases">
        <title>Analysis of 21 Apiospora genomes using comparative genomics revels a genus with tremendous synthesis potential of carbohydrate active enzymes and secondary metabolites.</title>
        <authorList>
            <person name="Sorensen T."/>
        </authorList>
    </citation>
    <scope>NUCLEOTIDE SEQUENCE [LARGE SCALE GENOMIC DNA]</scope>
    <source>
        <strain evidence="1 2">CBS 117206</strain>
    </source>
</reference>
<organism evidence="1 2">
    <name type="scientific">Apiospora kogelbergensis</name>
    <dbReference type="NCBI Taxonomy" id="1337665"/>
    <lineage>
        <taxon>Eukaryota</taxon>
        <taxon>Fungi</taxon>
        <taxon>Dikarya</taxon>
        <taxon>Ascomycota</taxon>
        <taxon>Pezizomycotina</taxon>
        <taxon>Sordariomycetes</taxon>
        <taxon>Xylariomycetidae</taxon>
        <taxon>Amphisphaeriales</taxon>
        <taxon>Apiosporaceae</taxon>
        <taxon>Apiospora</taxon>
    </lineage>
</organism>
<keyword evidence="2" id="KW-1185">Reference proteome</keyword>
<accession>A0AAW0QH71</accession>
<name>A0AAW0QH71_9PEZI</name>
<dbReference type="AlphaFoldDB" id="A0AAW0QH71"/>
<dbReference type="EMBL" id="JAQQWP010000009">
    <property type="protein sequence ID" value="KAK8101604.1"/>
    <property type="molecule type" value="Genomic_DNA"/>
</dbReference>
<evidence type="ECO:0000313" key="1">
    <source>
        <dbReference type="EMBL" id="KAK8101604.1"/>
    </source>
</evidence>
<sequence length="123" mass="13900">MVVFLPETQRDIAGNGSLRLHGIYRPLLHQLKEPNHPHESAVPRVPRKITSRAILAPLRLMLEKDILTASYSNKSEDRARKNRVLLFSKFDDPKILGCPQGYLSAEGCHADEESTAEEKYIHG</sequence>
<protein>
    <submittedName>
        <fullName evidence="1">Uncharacterized protein</fullName>
    </submittedName>
</protein>
<comment type="caution">
    <text evidence="1">The sequence shown here is derived from an EMBL/GenBank/DDBJ whole genome shotgun (WGS) entry which is preliminary data.</text>
</comment>